<sequence>MTLAEAVAFSMYQLKHKEREGGYFKKRTLSVLKGSLKGEVDRKAINFESISQGPVMFDPKRQKICVQKRLIALLWEDGFTFKKTTFGRHMLQAVLWFLDLEIDFLKRGFTKASTLYSVKGGCKSVIGMAMAQRMAEALFELFDNPIWIAKEFSNAPLDIKLELITEILYVANDKQLRAALGIATGKSVFRHAIWLIAELRKEAIYEGASLPSYLREEVVKFEKIAAAATAEKGAGEVAQKLKILPLPGGMHGCLSLDKNSLNATVRLAKNVDVSELSENLSTILRQELEKPQLIDKLKSDTGVKKLCSQAATMAHLCDQYERIGKNVIFSNLQAPQAPPPRPSAALAAAAAASAPPSWKWQQVPPRKESDSEEEEESDGEESDEEEDDKREMAGEQEDQRGAAASLNAPSKQTASQ</sequence>
<feature type="compositionally biased region" description="Acidic residues" evidence="1">
    <location>
        <begin position="370"/>
        <end position="388"/>
    </location>
</feature>
<organism evidence="2">
    <name type="scientific">Chromera velia CCMP2878</name>
    <dbReference type="NCBI Taxonomy" id="1169474"/>
    <lineage>
        <taxon>Eukaryota</taxon>
        <taxon>Sar</taxon>
        <taxon>Alveolata</taxon>
        <taxon>Colpodellida</taxon>
        <taxon>Chromeraceae</taxon>
        <taxon>Chromera</taxon>
    </lineage>
</organism>
<dbReference type="EMBL" id="CDMZ01001357">
    <property type="protein sequence ID" value="CEM31428.1"/>
    <property type="molecule type" value="Genomic_DNA"/>
</dbReference>
<dbReference type="AlphaFoldDB" id="A0A0G4GMJ2"/>
<protein>
    <submittedName>
        <fullName evidence="2">Uncharacterized protein</fullName>
    </submittedName>
</protein>
<feature type="compositionally biased region" description="Low complexity" evidence="1">
    <location>
        <begin position="343"/>
        <end position="356"/>
    </location>
</feature>
<feature type="compositionally biased region" description="Polar residues" evidence="1">
    <location>
        <begin position="407"/>
        <end position="416"/>
    </location>
</feature>
<name>A0A0G4GMJ2_9ALVE</name>
<reference evidence="2" key="1">
    <citation type="submission" date="2014-11" db="EMBL/GenBank/DDBJ databases">
        <authorList>
            <person name="Otto D Thomas"/>
            <person name="Naeem Raeece"/>
        </authorList>
    </citation>
    <scope>NUCLEOTIDE SEQUENCE</scope>
</reference>
<gene>
    <name evidence="2" type="ORF">Cvel_22564</name>
</gene>
<feature type="region of interest" description="Disordered" evidence="1">
    <location>
        <begin position="334"/>
        <end position="416"/>
    </location>
</feature>
<proteinExistence type="predicted"/>
<dbReference type="VEuPathDB" id="CryptoDB:Cvel_22564"/>
<accession>A0A0G4GMJ2</accession>
<evidence type="ECO:0000256" key="1">
    <source>
        <dbReference type="SAM" id="MobiDB-lite"/>
    </source>
</evidence>
<feature type="compositionally biased region" description="Basic and acidic residues" evidence="1">
    <location>
        <begin position="389"/>
        <end position="400"/>
    </location>
</feature>
<dbReference type="PhylomeDB" id="A0A0G4GMJ2"/>
<evidence type="ECO:0000313" key="2">
    <source>
        <dbReference type="EMBL" id="CEM31428.1"/>
    </source>
</evidence>